<dbReference type="InterPro" id="IPR006665">
    <property type="entry name" value="OmpA-like"/>
</dbReference>
<evidence type="ECO:0000259" key="3">
    <source>
        <dbReference type="PROSITE" id="PS51123"/>
    </source>
</evidence>
<keyword evidence="1" id="KW-0472">Membrane</keyword>
<name>A0A3S5K385_9CYAN</name>
<reference evidence="4" key="2">
    <citation type="journal article" date="2019" name="Genome Biol. Evol.">
        <title>Day and night: Metabolic profiles and evolutionary relationships of six axenic non-marine cyanobacteria.</title>
        <authorList>
            <person name="Will S.E."/>
            <person name="Henke P."/>
            <person name="Boedeker C."/>
            <person name="Huang S."/>
            <person name="Brinkmann H."/>
            <person name="Rohde M."/>
            <person name="Jarek M."/>
            <person name="Friedl T."/>
            <person name="Seufert S."/>
            <person name="Schumacher M."/>
            <person name="Overmann J."/>
            <person name="Neumann-Schaal M."/>
            <person name="Petersen J."/>
        </authorList>
    </citation>
    <scope>NUCLEOTIDE SEQUENCE [LARGE SCALE GENOMIC DNA]</scope>
    <source>
        <strain evidence="4">PCC 7102</strain>
    </source>
</reference>
<evidence type="ECO:0000313" key="5">
    <source>
        <dbReference type="Proteomes" id="UP000271624"/>
    </source>
</evidence>
<sequence>MVFSVMTQVGNSNSKSKHNSTNYSTILNDSNEEAVLEGFINLLADLNIITSPETGTLNHEEITTIEYEEISHQTIKADSKQSNFIELTESLTESSSDAKIFTDVEYAVIDFQAETVDSSSNFAAFEQLQSILVGPELTDLQLITDKINNSLSKLEHQIYDPNALVELLVPCIHEILRVKIGESREDIVKVITPIIDEVIQNRTQQSKISMGVAFAPIIPEAISQQINNAPDEMTEALAPTMGRAIKKQIEIEQDSVVDALYPIIGSTISKYMAETIRAINQQIEDSLSVKGIQRKIRAKLQGISEAELIFREAIHFTVQAIFLIHKTSGLVISDIQRLDAQQLESEMVAGMLTAIRSFANDCIIQSGAYNELDAIEYGTSKIILEVAGYCYLAIVVKGEPPKQFISKMRQMLINIVREHGTIIENFDGDPGTIPNEINVNLKNLRDYDLELDVNHKNKPSPLILLTLGILGAIFIPLGIWKYHTGVIDAVEQKTSTALASAPELAVYRLNVEEHHGKLKLTGRVPNQFLSQKAAQIASYAAPKWSIDNQILAVEVPADPVTAAAEVKRVTEVFNQIKSTAISTQYTNGRVLIQGSVRNSLDVTMITNAFEKIPGVKLVSSAIEVPPAKIGIRFYFNINSEALMTADFDSKIEQVKSFLNQYPIKRLKITGYSYSHKGNSEYQKLGLKRAQTVKKVLINQGINGARLEIAGKTSLPPGVDINQPEWQRRSVVLEPD</sequence>
<keyword evidence="5" id="KW-1185">Reference proteome</keyword>
<dbReference type="Gene3D" id="3.40.1520.20">
    <property type="match status" value="1"/>
</dbReference>
<evidence type="ECO:0000256" key="1">
    <source>
        <dbReference type="PROSITE-ProRule" id="PRU00473"/>
    </source>
</evidence>
<evidence type="ECO:0000313" key="4">
    <source>
        <dbReference type="EMBL" id="RUT05522.1"/>
    </source>
</evidence>
<evidence type="ECO:0000259" key="2">
    <source>
        <dbReference type="PROSITE" id="PS50914"/>
    </source>
</evidence>
<dbReference type="InterPro" id="IPR036737">
    <property type="entry name" value="OmpA-like_sf"/>
</dbReference>
<dbReference type="PROSITE" id="PS51123">
    <property type="entry name" value="OMPA_2"/>
    <property type="match status" value="1"/>
</dbReference>
<dbReference type="Pfam" id="PF00691">
    <property type="entry name" value="OmpA"/>
    <property type="match status" value="1"/>
</dbReference>
<dbReference type="Proteomes" id="UP000271624">
    <property type="component" value="Unassembled WGS sequence"/>
</dbReference>
<feature type="domain" description="OmpA-like" evidence="3">
    <location>
        <begin position="622"/>
        <end position="735"/>
    </location>
</feature>
<dbReference type="EMBL" id="RSCL01000008">
    <property type="protein sequence ID" value="RUT05522.1"/>
    <property type="molecule type" value="Genomic_DNA"/>
</dbReference>
<dbReference type="Gene3D" id="3.30.1330.60">
    <property type="entry name" value="OmpA-like domain"/>
    <property type="match status" value="1"/>
</dbReference>
<gene>
    <name evidence="4" type="ORF">DSM106972_035290</name>
</gene>
<feature type="domain" description="BON" evidence="2">
    <location>
        <begin position="558"/>
        <end position="626"/>
    </location>
</feature>
<accession>A0A3S5K385</accession>
<protein>
    <recommendedName>
        <fullName evidence="6">OmpA-like domain-containing protein</fullName>
    </recommendedName>
</protein>
<dbReference type="RefSeq" id="WP_233787121.1">
    <property type="nucleotide sequence ID" value="NZ_VLKB01000007.1"/>
</dbReference>
<comment type="caution">
    <text evidence="4">The sequence shown here is derived from an EMBL/GenBank/DDBJ whole genome shotgun (WGS) entry which is preliminary data.</text>
</comment>
<dbReference type="AlphaFoldDB" id="A0A3S5K385"/>
<proteinExistence type="predicted"/>
<dbReference type="GO" id="GO:0016020">
    <property type="term" value="C:membrane"/>
    <property type="evidence" value="ECO:0007669"/>
    <property type="project" value="UniProtKB-UniRule"/>
</dbReference>
<reference evidence="4" key="1">
    <citation type="submission" date="2018-12" db="EMBL/GenBank/DDBJ databases">
        <authorList>
            <person name="Will S."/>
            <person name="Neumann-Schaal M."/>
            <person name="Henke P."/>
        </authorList>
    </citation>
    <scope>NUCLEOTIDE SEQUENCE</scope>
    <source>
        <strain evidence="4">PCC 7102</strain>
    </source>
</reference>
<dbReference type="InterPro" id="IPR007055">
    <property type="entry name" value="BON_dom"/>
</dbReference>
<organism evidence="4 5">
    <name type="scientific">Dulcicalothrix desertica PCC 7102</name>
    <dbReference type="NCBI Taxonomy" id="232991"/>
    <lineage>
        <taxon>Bacteria</taxon>
        <taxon>Bacillati</taxon>
        <taxon>Cyanobacteriota</taxon>
        <taxon>Cyanophyceae</taxon>
        <taxon>Nostocales</taxon>
        <taxon>Calotrichaceae</taxon>
        <taxon>Dulcicalothrix</taxon>
    </lineage>
</organism>
<dbReference type="PROSITE" id="PS50914">
    <property type="entry name" value="BON"/>
    <property type="match status" value="1"/>
</dbReference>
<dbReference type="SUPFAM" id="SSF103088">
    <property type="entry name" value="OmpA-like"/>
    <property type="match status" value="1"/>
</dbReference>
<evidence type="ECO:0008006" key="6">
    <source>
        <dbReference type="Google" id="ProtNLM"/>
    </source>
</evidence>
<dbReference type="Pfam" id="PF04972">
    <property type="entry name" value="BON"/>
    <property type="match status" value="2"/>
</dbReference>